<dbReference type="eggNOG" id="KOG2702">
    <property type="taxonomic scope" value="Eukaryota"/>
</dbReference>
<dbReference type="RefSeq" id="XP_642239.1">
    <property type="nucleotide sequence ID" value="XM_637147.1"/>
</dbReference>
<dbReference type="PANTHER" id="PTHR10285">
    <property type="entry name" value="URIDINE KINASE"/>
    <property type="match status" value="1"/>
</dbReference>
<protein>
    <recommendedName>
        <fullName evidence="1">Helicase superfamily 3 single-stranded DNA/RNA virus domain-containing protein</fullName>
    </recommendedName>
</protein>
<dbReference type="STRING" id="44689.Q54YG3"/>
<sequence>MKEIDDIVGQLCDKIINEFQKHDKNEKFLVCLAGPPGSGKSTISESLVKELNKKLKENNSNSNNNNNNNSSSPAVIIPMDGYHLDNCILKERDLLNRKGSPQTFDIVGFIHMLNRLKDQGVNNNNENENENNDINKLSIYIPTFDRDIDLSKNASFTVTTSNSLLIVEGNYLLLNQEPWCKLKKLFNICIYVQVELPCLEKRLIKRWTTHNHNLEAATTRALSNDIPNAILVSNNSNLENVLVIENNDK</sequence>
<dbReference type="PhylomeDB" id="Q54YG3"/>
<dbReference type="EMBL" id="AAFI02000023">
    <property type="protein sequence ID" value="EAL68297.1"/>
    <property type="molecule type" value="Genomic_DNA"/>
</dbReference>
<feature type="domain" description="Helicase superfamily 3 single-stranded DNA/RNA virus" evidence="1">
    <location>
        <begin position="30"/>
        <end position="68"/>
    </location>
</feature>
<dbReference type="SUPFAM" id="SSF52540">
    <property type="entry name" value="P-loop containing nucleoside triphosphate hydrolases"/>
    <property type="match status" value="1"/>
</dbReference>
<reference evidence="2 3" key="1">
    <citation type="journal article" date="2005" name="Nature">
        <title>The genome of the social amoeba Dictyostelium discoideum.</title>
        <authorList>
            <consortium name="The Dictyostelium discoideum Sequencing Consortium"/>
            <person name="Eichinger L."/>
            <person name="Pachebat J.A."/>
            <person name="Glockner G."/>
            <person name="Rajandream M.A."/>
            <person name="Sucgang R."/>
            <person name="Berriman M."/>
            <person name="Song J."/>
            <person name="Olsen R."/>
            <person name="Szafranski K."/>
            <person name="Xu Q."/>
            <person name="Tunggal B."/>
            <person name="Kummerfeld S."/>
            <person name="Madera M."/>
            <person name="Konfortov B.A."/>
            <person name="Rivero F."/>
            <person name="Bankier A.T."/>
            <person name="Lehmann R."/>
            <person name="Hamlin N."/>
            <person name="Davies R."/>
            <person name="Gaudet P."/>
            <person name="Fey P."/>
            <person name="Pilcher K."/>
            <person name="Chen G."/>
            <person name="Saunders D."/>
            <person name="Sodergren E."/>
            <person name="Davis P."/>
            <person name="Kerhornou A."/>
            <person name="Nie X."/>
            <person name="Hall N."/>
            <person name="Anjard C."/>
            <person name="Hemphill L."/>
            <person name="Bason N."/>
            <person name="Farbrother P."/>
            <person name="Desany B."/>
            <person name="Just E."/>
            <person name="Morio T."/>
            <person name="Rost R."/>
            <person name="Churcher C."/>
            <person name="Cooper J."/>
            <person name="Haydock S."/>
            <person name="van Driessche N."/>
            <person name="Cronin A."/>
            <person name="Goodhead I."/>
            <person name="Muzny D."/>
            <person name="Mourier T."/>
            <person name="Pain A."/>
            <person name="Lu M."/>
            <person name="Harper D."/>
            <person name="Lindsay R."/>
            <person name="Hauser H."/>
            <person name="James K."/>
            <person name="Quiles M."/>
            <person name="Madan Babu M."/>
            <person name="Saito T."/>
            <person name="Buchrieser C."/>
            <person name="Wardroper A."/>
            <person name="Felder M."/>
            <person name="Thangavelu M."/>
            <person name="Johnson D."/>
            <person name="Knights A."/>
            <person name="Loulseged H."/>
            <person name="Mungall K."/>
            <person name="Oliver K."/>
            <person name="Price C."/>
            <person name="Quail M.A."/>
            <person name="Urushihara H."/>
            <person name="Hernandez J."/>
            <person name="Rabbinowitsch E."/>
            <person name="Steffen D."/>
            <person name="Sanders M."/>
            <person name="Ma J."/>
            <person name="Kohara Y."/>
            <person name="Sharp S."/>
            <person name="Simmonds M."/>
            <person name="Spiegler S."/>
            <person name="Tivey A."/>
            <person name="Sugano S."/>
            <person name="White B."/>
            <person name="Walker D."/>
            <person name="Woodward J."/>
            <person name="Winckler T."/>
            <person name="Tanaka Y."/>
            <person name="Shaulsky G."/>
            <person name="Schleicher M."/>
            <person name="Weinstock G."/>
            <person name="Rosenthal A."/>
            <person name="Cox E.C."/>
            <person name="Chisholm R.L."/>
            <person name="Gibbs R."/>
            <person name="Loomis W.F."/>
            <person name="Platzer M."/>
            <person name="Kay R.R."/>
            <person name="Williams J."/>
            <person name="Dear P.H."/>
            <person name="Noegel A.A."/>
            <person name="Barrell B."/>
            <person name="Kuspa A."/>
        </authorList>
    </citation>
    <scope>NUCLEOTIDE SEQUENCE [LARGE SCALE GENOMIC DNA]</scope>
    <source>
        <strain evidence="2 3">AX4</strain>
    </source>
</reference>
<evidence type="ECO:0000259" key="1">
    <source>
        <dbReference type="Pfam" id="PF00910"/>
    </source>
</evidence>
<proteinExistence type="predicted"/>
<evidence type="ECO:0000313" key="2">
    <source>
        <dbReference type="EMBL" id="EAL68297.1"/>
    </source>
</evidence>
<gene>
    <name evidence="2" type="ORF">DDB_G0278249</name>
</gene>
<dbReference type="GO" id="GO:0003724">
    <property type="term" value="F:RNA helicase activity"/>
    <property type="evidence" value="ECO:0007669"/>
    <property type="project" value="InterPro"/>
</dbReference>
<dbReference type="GO" id="GO:0005737">
    <property type="term" value="C:cytoplasm"/>
    <property type="evidence" value="ECO:0000318"/>
    <property type="project" value="GO_Central"/>
</dbReference>
<dbReference type="VEuPathDB" id="AmoebaDB:DDB_G0278249"/>
<name>Q54YG3_DICDI</name>
<dbReference type="KEGG" id="ddi:DDB_G0278249"/>
<dbReference type="dictyBase" id="DDB_G0278249"/>
<dbReference type="HOGENOM" id="CLU_067202_2_1_1"/>
<dbReference type="PaxDb" id="44689-DDB0205318"/>
<comment type="caution">
    <text evidence="2">The sequence shown here is derived from an EMBL/GenBank/DDBJ whole genome shotgun (WGS) entry which is preliminary data.</text>
</comment>
<keyword evidence="3" id="KW-1185">Reference proteome</keyword>
<dbReference type="Gene3D" id="3.40.50.300">
    <property type="entry name" value="P-loop containing nucleotide triphosphate hydrolases"/>
    <property type="match status" value="2"/>
</dbReference>
<dbReference type="GO" id="GO:0003723">
    <property type="term" value="F:RNA binding"/>
    <property type="evidence" value="ECO:0007669"/>
    <property type="project" value="InterPro"/>
</dbReference>
<evidence type="ECO:0000313" key="3">
    <source>
        <dbReference type="Proteomes" id="UP000002195"/>
    </source>
</evidence>
<dbReference type="SMR" id="Q54YG3"/>
<dbReference type="GeneID" id="8621448"/>
<dbReference type="AlphaFoldDB" id="Q54YG3"/>
<organism evidence="2 3">
    <name type="scientific">Dictyostelium discoideum</name>
    <name type="common">Social amoeba</name>
    <dbReference type="NCBI Taxonomy" id="44689"/>
    <lineage>
        <taxon>Eukaryota</taxon>
        <taxon>Amoebozoa</taxon>
        <taxon>Evosea</taxon>
        <taxon>Eumycetozoa</taxon>
        <taxon>Dictyostelia</taxon>
        <taxon>Dictyosteliales</taxon>
        <taxon>Dictyosteliaceae</taxon>
        <taxon>Dictyostelium</taxon>
    </lineage>
</organism>
<dbReference type="InParanoid" id="Q54YG3"/>
<dbReference type="FunCoup" id="Q54YG3">
    <property type="interactions" value="169"/>
</dbReference>
<dbReference type="InterPro" id="IPR027417">
    <property type="entry name" value="P-loop_NTPase"/>
</dbReference>
<dbReference type="Proteomes" id="UP000002195">
    <property type="component" value="Unassembled WGS sequence"/>
</dbReference>
<dbReference type="OMA" id="IYAPAFH"/>
<dbReference type="Pfam" id="PF00910">
    <property type="entry name" value="RNA_helicase"/>
    <property type="match status" value="1"/>
</dbReference>
<accession>Q54YG3</accession>
<dbReference type="InterPro" id="IPR000605">
    <property type="entry name" value="Helicase_SF3_ssDNA/RNA_vir"/>
</dbReference>